<keyword evidence="9" id="KW-1185">Reference proteome</keyword>
<comment type="similarity">
    <text evidence="6">Belongs to the DNA photolyase family.</text>
</comment>
<name>A0A418Q5D6_9CORY</name>
<evidence type="ECO:0000256" key="6">
    <source>
        <dbReference type="RuleBase" id="RU004182"/>
    </source>
</evidence>
<evidence type="ECO:0000313" key="9">
    <source>
        <dbReference type="Proteomes" id="UP000285278"/>
    </source>
</evidence>
<dbReference type="Pfam" id="PF03441">
    <property type="entry name" value="FAD_binding_7"/>
    <property type="match status" value="1"/>
</dbReference>
<feature type="domain" description="Photolyase/cryptochrome alpha/beta" evidence="7">
    <location>
        <begin position="10"/>
        <end position="144"/>
    </location>
</feature>
<proteinExistence type="inferred from homology"/>
<evidence type="ECO:0000256" key="4">
    <source>
        <dbReference type="PIRSR" id="PIRSR602081-1"/>
    </source>
</evidence>
<dbReference type="AlphaFoldDB" id="A0A418Q5D6"/>
<dbReference type="InterPro" id="IPR005101">
    <property type="entry name" value="Cryptochr/Photolyase_FAD-bd"/>
</dbReference>
<dbReference type="GO" id="GO:0009416">
    <property type="term" value="P:response to light stimulus"/>
    <property type="evidence" value="ECO:0007669"/>
    <property type="project" value="TreeGrafter"/>
</dbReference>
<dbReference type="PANTHER" id="PTHR11455">
    <property type="entry name" value="CRYPTOCHROME"/>
    <property type="match status" value="1"/>
</dbReference>
<dbReference type="GO" id="GO:0006950">
    <property type="term" value="P:response to stress"/>
    <property type="evidence" value="ECO:0007669"/>
    <property type="project" value="UniProtKB-ARBA"/>
</dbReference>
<reference evidence="8 9" key="1">
    <citation type="submission" date="2018-09" db="EMBL/GenBank/DDBJ databases">
        <title>Optimization and identification of Corynebacterium falsenii FN1-14 from fish paste.</title>
        <authorList>
            <person name="Daroonpunt R."/>
            <person name="Tanasupawat S."/>
        </authorList>
    </citation>
    <scope>NUCLEOTIDE SEQUENCE [LARGE SCALE GENOMIC DNA]</scope>
    <source>
        <strain evidence="8 9">FN1-14</strain>
    </source>
</reference>
<dbReference type="EMBL" id="QXJK01000012">
    <property type="protein sequence ID" value="RIX33775.1"/>
    <property type="molecule type" value="Genomic_DNA"/>
</dbReference>
<dbReference type="GO" id="GO:0003677">
    <property type="term" value="F:DNA binding"/>
    <property type="evidence" value="ECO:0007669"/>
    <property type="project" value="TreeGrafter"/>
</dbReference>
<protein>
    <submittedName>
        <fullName evidence="8">Deoxyribodipyrimidine photo-lyase</fullName>
    </submittedName>
</protein>
<dbReference type="InterPro" id="IPR002081">
    <property type="entry name" value="Cryptochrome/DNA_photolyase_1"/>
</dbReference>
<feature type="site" description="Electron transfer via tryptophanyl radical" evidence="5">
    <location>
        <position position="332"/>
    </location>
</feature>
<dbReference type="GO" id="GO:0006139">
    <property type="term" value="P:nucleobase-containing compound metabolic process"/>
    <property type="evidence" value="ECO:0007669"/>
    <property type="project" value="UniProtKB-ARBA"/>
</dbReference>
<feature type="site" description="Electron transfer via tryptophanyl radical" evidence="5">
    <location>
        <position position="419"/>
    </location>
</feature>
<dbReference type="Gene3D" id="3.40.50.620">
    <property type="entry name" value="HUPs"/>
    <property type="match status" value="1"/>
</dbReference>
<accession>A0A418Q5D6</accession>
<dbReference type="InterPro" id="IPR018394">
    <property type="entry name" value="DNA_photolyase_1_CS_C"/>
</dbReference>
<keyword evidence="1 4" id="KW-0285">Flavoprotein</keyword>
<dbReference type="InterPro" id="IPR036155">
    <property type="entry name" value="Crypto/Photolyase_N_sf"/>
</dbReference>
<evidence type="ECO:0000256" key="1">
    <source>
        <dbReference type="ARBA" id="ARBA00022630"/>
    </source>
</evidence>
<dbReference type="Gene3D" id="1.10.579.10">
    <property type="entry name" value="DNA Cyclobutane Dipyrimidine Photolyase, subunit A, domain 3"/>
    <property type="match status" value="1"/>
</dbReference>
<dbReference type="InterPro" id="IPR006050">
    <property type="entry name" value="DNA_photolyase_N"/>
</dbReference>
<evidence type="ECO:0000259" key="7">
    <source>
        <dbReference type="PROSITE" id="PS51645"/>
    </source>
</evidence>
<dbReference type="GO" id="GO:0071949">
    <property type="term" value="F:FAD binding"/>
    <property type="evidence" value="ECO:0007669"/>
    <property type="project" value="TreeGrafter"/>
</dbReference>
<feature type="binding site" evidence="4">
    <location>
        <position position="251"/>
    </location>
    <ligand>
        <name>FAD</name>
        <dbReference type="ChEBI" id="CHEBI:57692"/>
    </ligand>
</feature>
<dbReference type="SUPFAM" id="SSF48173">
    <property type="entry name" value="Cryptochrome/photolyase FAD-binding domain"/>
    <property type="match status" value="1"/>
</dbReference>
<dbReference type="PANTHER" id="PTHR11455:SF9">
    <property type="entry name" value="CRYPTOCHROME CIRCADIAN CLOCK 5 ISOFORM X1"/>
    <property type="match status" value="1"/>
</dbReference>
<feature type="binding site" evidence="4">
    <location>
        <begin position="263"/>
        <end position="267"/>
    </location>
    <ligand>
        <name>FAD</name>
        <dbReference type="ChEBI" id="CHEBI:57692"/>
    </ligand>
</feature>
<keyword evidence="2 4" id="KW-0274">FAD</keyword>
<dbReference type="GO" id="GO:0003904">
    <property type="term" value="F:deoxyribodipyrimidine photo-lyase activity"/>
    <property type="evidence" value="ECO:0007669"/>
    <property type="project" value="TreeGrafter"/>
</dbReference>
<feature type="site" description="Electron transfer via tryptophanyl radical" evidence="5">
    <location>
        <position position="396"/>
    </location>
</feature>
<dbReference type="OrthoDB" id="9772484at2"/>
<dbReference type="SUPFAM" id="SSF52425">
    <property type="entry name" value="Cryptochrome/photolyase, N-terminal domain"/>
    <property type="match status" value="1"/>
</dbReference>
<comment type="caution">
    <text evidence="8">The sequence shown here is derived from an EMBL/GenBank/DDBJ whole genome shotgun (WGS) entry which is preliminary data.</text>
</comment>
<dbReference type="PRINTS" id="PR00147">
    <property type="entry name" value="DNAPHOTLYASE"/>
</dbReference>
<keyword evidence="3 6" id="KW-0157">Chromophore</keyword>
<evidence type="ECO:0000256" key="2">
    <source>
        <dbReference type="ARBA" id="ARBA00022827"/>
    </source>
</evidence>
<dbReference type="Pfam" id="PF00875">
    <property type="entry name" value="DNA_photolyase"/>
    <property type="match status" value="1"/>
</dbReference>
<dbReference type="STRING" id="1451189.CFAL_08210"/>
<evidence type="ECO:0000313" key="8">
    <source>
        <dbReference type="EMBL" id="RIX33775.1"/>
    </source>
</evidence>
<sequence length="496" mass="55326">MTPSAADRQPVGLFWFRDDLRLADNQALTALADWAADHSGVVVGLFVHEDPDATTIRPLGGASRWWQRASLDALRRALSAFEVPLIELAGDPRTVVPDVADRLGAAAVSWSRRYHKPFIDVDTAVKEQLKNQGVEVHSFPGYLLTEPWEVRTNSDTAYKVYTPFSKAAGALVNEMWQPPLPVAEHLAGPGADVSKINGVELGSLGADVSRQSTDEPPQWATKILQHWTPGEEGAAARLAEFRHELGGQPGYDEGRDFPATPVTSRLSPHLRFGEISPRSVWAAAAEEARYFPQDVETFHKELLWRDFAWHRLHEHPDLATRNVRQEFDAFPWAWPGEDNGGTSASVDEAVQAWKTGRTGIPIVDAGMRELWETGTMHNRVRMIVGSLLTKNLGVHWQVGERWFWDTLVDADFASNPFNWQWVAGCGDDASPYFRIFNPETQQKKFDADQKYISTWVPEAALGPLSGEYPAPIVDLKESRAEALEAYQLMKDTAAQQ</sequence>
<feature type="binding site" evidence="4">
    <location>
        <position position="298"/>
    </location>
    <ligand>
        <name>FAD</name>
        <dbReference type="ChEBI" id="CHEBI:57692"/>
    </ligand>
</feature>
<dbReference type="Proteomes" id="UP000285278">
    <property type="component" value="Unassembled WGS sequence"/>
</dbReference>
<keyword evidence="8" id="KW-0456">Lyase</keyword>
<dbReference type="PROSITE" id="PS00394">
    <property type="entry name" value="DNA_PHOTOLYASES_1_1"/>
    <property type="match status" value="1"/>
</dbReference>
<evidence type="ECO:0000256" key="5">
    <source>
        <dbReference type="PIRSR" id="PIRSR602081-2"/>
    </source>
</evidence>
<organism evidence="8 9">
    <name type="scientific">Corynebacterium falsenii</name>
    <dbReference type="NCBI Taxonomy" id="108486"/>
    <lineage>
        <taxon>Bacteria</taxon>
        <taxon>Bacillati</taxon>
        <taxon>Actinomycetota</taxon>
        <taxon>Actinomycetes</taxon>
        <taxon>Mycobacteriales</taxon>
        <taxon>Corynebacteriaceae</taxon>
        <taxon>Corynebacterium</taxon>
    </lineage>
</organism>
<dbReference type="PROSITE" id="PS51645">
    <property type="entry name" value="PHR_CRY_ALPHA_BETA"/>
    <property type="match status" value="1"/>
</dbReference>
<comment type="cofactor">
    <cofactor evidence="4">
        <name>FAD</name>
        <dbReference type="ChEBI" id="CHEBI:57692"/>
    </cofactor>
    <text evidence="4">Binds 1 FAD per subunit.</text>
</comment>
<gene>
    <name evidence="8" type="ORF">D3M95_09690</name>
</gene>
<dbReference type="InterPro" id="IPR036134">
    <property type="entry name" value="Crypto/Photolyase_FAD-like_sf"/>
</dbReference>
<evidence type="ECO:0000256" key="3">
    <source>
        <dbReference type="ARBA" id="ARBA00022991"/>
    </source>
</evidence>
<dbReference type="InterPro" id="IPR014729">
    <property type="entry name" value="Rossmann-like_a/b/a_fold"/>
</dbReference>
<feature type="binding site" evidence="4">
    <location>
        <begin position="409"/>
        <end position="411"/>
    </location>
    <ligand>
        <name>FAD</name>
        <dbReference type="ChEBI" id="CHEBI:57692"/>
    </ligand>
</feature>
<dbReference type="RefSeq" id="WP_119665198.1">
    <property type="nucleotide sequence ID" value="NZ_QXJK01000012.1"/>
</dbReference>
<dbReference type="Gene3D" id="1.25.40.80">
    <property type="match status" value="1"/>
</dbReference>